<dbReference type="STRING" id="453582.SAMN05421580_101241"/>
<dbReference type="Pfam" id="PF07687">
    <property type="entry name" value="M20_dimer"/>
    <property type="match status" value="1"/>
</dbReference>
<evidence type="ECO:0000256" key="2">
    <source>
        <dbReference type="PIRSR" id="PIRSR005962-1"/>
    </source>
</evidence>
<keyword evidence="2" id="KW-0464">Manganese</keyword>
<dbReference type="GO" id="GO:0016787">
    <property type="term" value="F:hydrolase activity"/>
    <property type="evidence" value="ECO:0007669"/>
    <property type="project" value="UniProtKB-KW"/>
</dbReference>
<dbReference type="GO" id="GO:0046872">
    <property type="term" value="F:metal ion binding"/>
    <property type="evidence" value="ECO:0007669"/>
    <property type="project" value="UniProtKB-KW"/>
</dbReference>
<evidence type="ECO:0000256" key="1">
    <source>
        <dbReference type="ARBA" id="ARBA00022801"/>
    </source>
</evidence>
<dbReference type="SUPFAM" id="SSF55031">
    <property type="entry name" value="Bacterial exopeptidase dimerisation domain"/>
    <property type="match status" value="1"/>
</dbReference>
<accession>A0A1N7J1R0</accession>
<dbReference type="Proteomes" id="UP000186221">
    <property type="component" value="Unassembled WGS sequence"/>
</dbReference>
<proteinExistence type="predicted"/>
<dbReference type="OrthoDB" id="9777385at2"/>
<evidence type="ECO:0000259" key="3">
    <source>
        <dbReference type="Pfam" id="PF07687"/>
    </source>
</evidence>
<dbReference type="InterPro" id="IPR002933">
    <property type="entry name" value="Peptidase_M20"/>
</dbReference>
<feature type="binding site" evidence="2">
    <location>
        <position position="102"/>
    </location>
    <ligand>
        <name>Mn(2+)</name>
        <dbReference type="ChEBI" id="CHEBI:29035"/>
        <label>2</label>
    </ligand>
</feature>
<dbReference type="NCBIfam" id="TIGR01891">
    <property type="entry name" value="amidohydrolases"/>
    <property type="match status" value="1"/>
</dbReference>
<dbReference type="Gene3D" id="3.30.70.360">
    <property type="match status" value="1"/>
</dbReference>
<dbReference type="PANTHER" id="PTHR11014:SF169">
    <property type="entry name" value="CLAN MH, FAMILY M20, PEPTIDASE T-LIKE METALLOPEPTIDASE"/>
    <property type="match status" value="1"/>
</dbReference>
<feature type="binding site" evidence="2">
    <location>
        <position position="359"/>
    </location>
    <ligand>
        <name>Mn(2+)</name>
        <dbReference type="ChEBI" id="CHEBI:29035"/>
        <label>2</label>
    </ligand>
</feature>
<dbReference type="InterPro" id="IPR017439">
    <property type="entry name" value="Amidohydrolase"/>
</dbReference>
<reference evidence="5" key="1">
    <citation type="submission" date="2017-01" db="EMBL/GenBank/DDBJ databases">
        <authorList>
            <person name="Varghese N."/>
            <person name="Submissions S."/>
        </authorList>
    </citation>
    <scope>NUCLEOTIDE SEQUENCE [LARGE SCALE GENOMIC DNA]</scope>
    <source>
        <strain evidence="5">DSM 19945</strain>
    </source>
</reference>
<dbReference type="Gene3D" id="3.40.630.10">
    <property type="entry name" value="Zn peptidases"/>
    <property type="match status" value="1"/>
</dbReference>
<feature type="binding site" evidence="2">
    <location>
        <position position="137"/>
    </location>
    <ligand>
        <name>Mn(2+)</name>
        <dbReference type="ChEBI" id="CHEBI:29035"/>
        <label>2</label>
    </ligand>
</feature>
<sequence length="386" mass="40711">MRADILDPQALEALTAWRRARHAAPELSGHEVETARQVCAALQETRPDTLLSGLGGNGVAAVYEGAVPGPSVMIRCELDGLPIAEIGTHPHRSTVPGQGHLCGHDGHMAIVLGVARWLGMHRPARGRAILLFQPAEEDGSGAAAVLADPKFAPLRPDLALALHNYPGLPLGAAVVRDGVAHCASRGMKIVLEGRTAHAAQPDLGLSPGPVLARLIERLPGLSQGHSPEEEVFALVTVTHASLGAPSFGIAPGRAELWVTLRTRTDAGMQQLTEAVEELIAAEVTAAGLRAQHEWHDVFRHCENAPEAVAVFTRAMQAAGIPATDLDLPMRASEDFGRFSDLCPAAMLLLGAGEECAPLHAPDYDFPDALIEPGVALFTAALRAQLF</sequence>
<evidence type="ECO:0000313" key="5">
    <source>
        <dbReference type="Proteomes" id="UP000186221"/>
    </source>
</evidence>
<dbReference type="InterPro" id="IPR011650">
    <property type="entry name" value="Peptidase_M20_dimer"/>
</dbReference>
<dbReference type="InterPro" id="IPR036264">
    <property type="entry name" value="Bact_exopeptidase_dim_dom"/>
</dbReference>
<dbReference type="AlphaFoldDB" id="A0A1N7J1R0"/>
<dbReference type="Pfam" id="PF01546">
    <property type="entry name" value="Peptidase_M20"/>
    <property type="match status" value="1"/>
</dbReference>
<keyword evidence="5" id="KW-1185">Reference proteome</keyword>
<feature type="binding site" evidence="2">
    <location>
        <position position="104"/>
    </location>
    <ligand>
        <name>Mn(2+)</name>
        <dbReference type="ChEBI" id="CHEBI:29035"/>
        <label>2</label>
    </ligand>
</feature>
<keyword evidence="1 4" id="KW-0378">Hydrolase</keyword>
<comment type="cofactor">
    <cofactor evidence="2">
        <name>Mn(2+)</name>
        <dbReference type="ChEBI" id="CHEBI:29035"/>
    </cofactor>
    <text evidence="2">The Mn(2+) ion enhances activity.</text>
</comment>
<dbReference type="SUPFAM" id="SSF53187">
    <property type="entry name" value="Zn-dependent exopeptidases"/>
    <property type="match status" value="1"/>
</dbReference>
<organism evidence="4 5">
    <name type="scientific">Rhodobacter aestuarii</name>
    <dbReference type="NCBI Taxonomy" id="453582"/>
    <lineage>
        <taxon>Bacteria</taxon>
        <taxon>Pseudomonadati</taxon>
        <taxon>Pseudomonadota</taxon>
        <taxon>Alphaproteobacteria</taxon>
        <taxon>Rhodobacterales</taxon>
        <taxon>Rhodobacter group</taxon>
        <taxon>Rhodobacter</taxon>
    </lineage>
</organism>
<feature type="domain" description="Peptidase M20 dimerisation" evidence="3">
    <location>
        <begin position="180"/>
        <end position="282"/>
    </location>
</feature>
<gene>
    <name evidence="4" type="ORF">SAMN05421580_101241</name>
</gene>
<name>A0A1N7J1R0_9RHOB</name>
<dbReference type="RefSeq" id="WP_076483209.1">
    <property type="nucleotide sequence ID" value="NZ_FTOG01000001.1"/>
</dbReference>
<protein>
    <submittedName>
        <fullName evidence="4">Amidohydrolase</fullName>
    </submittedName>
</protein>
<dbReference type="EMBL" id="FTOG01000001">
    <property type="protein sequence ID" value="SIS43197.1"/>
    <property type="molecule type" value="Genomic_DNA"/>
</dbReference>
<keyword evidence="2" id="KW-0479">Metal-binding</keyword>
<dbReference type="PANTHER" id="PTHR11014">
    <property type="entry name" value="PEPTIDASE M20 FAMILY MEMBER"/>
    <property type="match status" value="1"/>
</dbReference>
<dbReference type="PIRSF" id="PIRSF005962">
    <property type="entry name" value="Pept_M20D_amidohydro"/>
    <property type="match status" value="1"/>
</dbReference>
<evidence type="ECO:0000313" key="4">
    <source>
        <dbReference type="EMBL" id="SIS43197.1"/>
    </source>
</evidence>
<feature type="binding site" evidence="2">
    <location>
        <position position="163"/>
    </location>
    <ligand>
        <name>Mn(2+)</name>
        <dbReference type="ChEBI" id="CHEBI:29035"/>
        <label>2</label>
    </ligand>
</feature>